<sequence>MPTAVKKLSVGEEEREKETNSNTAGFEGQAEVSVLTFGNKCVLLNTFVVFVKTAEGCRIKLRCILDNSSTLCIMREDIARKLGIKFRFANQSKTGINGITQSAKYSANIEVSNRYCIFSRNVQFSLLPKITDAIPVSKLNILADLNIPASIELVDSNFHMPGQIDILISSELFFEILNPEQYYLQDGNVILQNV</sequence>
<evidence type="ECO:0000313" key="3">
    <source>
        <dbReference type="Proteomes" id="UP000887013"/>
    </source>
</evidence>
<accession>A0A8X6UN36</accession>
<organism evidence="2 3">
    <name type="scientific">Nephila pilipes</name>
    <name type="common">Giant wood spider</name>
    <name type="synonym">Nephila maculata</name>
    <dbReference type="NCBI Taxonomy" id="299642"/>
    <lineage>
        <taxon>Eukaryota</taxon>
        <taxon>Metazoa</taxon>
        <taxon>Ecdysozoa</taxon>
        <taxon>Arthropoda</taxon>
        <taxon>Chelicerata</taxon>
        <taxon>Arachnida</taxon>
        <taxon>Araneae</taxon>
        <taxon>Araneomorphae</taxon>
        <taxon>Entelegynae</taxon>
        <taxon>Araneoidea</taxon>
        <taxon>Nephilidae</taxon>
        <taxon>Nephila</taxon>
    </lineage>
</organism>
<dbReference type="AlphaFoldDB" id="A0A8X6UN36"/>
<gene>
    <name evidence="2" type="primary">AVEN_49887_1</name>
    <name evidence="2" type="ORF">NPIL_616381</name>
</gene>
<feature type="region of interest" description="Disordered" evidence="1">
    <location>
        <begin position="1"/>
        <end position="24"/>
    </location>
</feature>
<protein>
    <submittedName>
        <fullName evidence="2">DUF1758 domain-containing protein</fullName>
    </submittedName>
</protein>
<feature type="compositionally biased region" description="Basic and acidic residues" evidence="1">
    <location>
        <begin position="9"/>
        <end position="19"/>
    </location>
</feature>
<dbReference type="Proteomes" id="UP000887013">
    <property type="component" value="Unassembled WGS sequence"/>
</dbReference>
<evidence type="ECO:0000256" key="1">
    <source>
        <dbReference type="SAM" id="MobiDB-lite"/>
    </source>
</evidence>
<name>A0A8X6UN36_NEPPI</name>
<comment type="caution">
    <text evidence="2">The sequence shown here is derived from an EMBL/GenBank/DDBJ whole genome shotgun (WGS) entry which is preliminary data.</text>
</comment>
<dbReference type="EMBL" id="BMAW01081842">
    <property type="protein sequence ID" value="GFU26475.1"/>
    <property type="molecule type" value="Genomic_DNA"/>
</dbReference>
<proteinExistence type="predicted"/>
<reference evidence="2" key="1">
    <citation type="submission" date="2020-08" db="EMBL/GenBank/DDBJ databases">
        <title>Multicomponent nature underlies the extraordinary mechanical properties of spider dragline silk.</title>
        <authorList>
            <person name="Kono N."/>
            <person name="Nakamura H."/>
            <person name="Mori M."/>
            <person name="Yoshida Y."/>
            <person name="Ohtoshi R."/>
            <person name="Malay A.D."/>
            <person name="Moran D.A.P."/>
            <person name="Tomita M."/>
            <person name="Numata K."/>
            <person name="Arakawa K."/>
        </authorList>
    </citation>
    <scope>NUCLEOTIDE SEQUENCE</scope>
</reference>
<dbReference type="OrthoDB" id="6781688at2759"/>
<evidence type="ECO:0000313" key="2">
    <source>
        <dbReference type="EMBL" id="GFU26475.1"/>
    </source>
</evidence>
<keyword evidence="3" id="KW-1185">Reference proteome</keyword>